<comment type="similarity">
    <text evidence="8">Belongs to the TonB-dependent receptor family.</text>
</comment>
<reference evidence="11 12" key="1">
    <citation type="submission" date="2019-12" db="EMBL/GenBank/DDBJ databases">
        <title>The draft genomic sequence of strain Chitinophaga oryziterrae JCM 16595.</title>
        <authorList>
            <person name="Zhang X."/>
        </authorList>
    </citation>
    <scope>NUCLEOTIDE SEQUENCE [LARGE SCALE GENOMIC DNA]</scope>
    <source>
        <strain evidence="11 12">JCM 16595</strain>
    </source>
</reference>
<evidence type="ECO:0000256" key="3">
    <source>
        <dbReference type="ARBA" id="ARBA00022452"/>
    </source>
</evidence>
<dbReference type="PROSITE" id="PS52016">
    <property type="entry name" value="TONB_DEPENDENT_REC_3"/>
    <property type="match status" value="1"/>
</dbReference>
<accession>A0A6N8J9M1</accession>
<proteinExistence type="inferred from homology"/>
<keyword evidence="6 8" id="KW-0472">Membrane</keyword>
<keyword evidence="4 8" id="KW-0812">Transmembrane</keyword>
<evidence type="ECO:0000256" key="7">
    <source>
        <dbReference type="ARBA" id="ARBA00023237"/>
    </source>
</evidence>
<keyword evidence="5 9" id="KW-0732">Signal</keyword>
<dbReference type="NCBIfam" id="TIGR04056">
    <property type="entry name" value="OMP_RagA_SusC"/>
    <property type="match status" value="1"/>
</dbReference>
<dbReference type="SUPFAM" id="SSF49464">
    <property type="entry name" value="Carboxypeptidase regulatory domain-like"/>
    <property type="match status" value="1"/>
</dbReference>
<dbReference type="GO" id="GO:0044718">
    <property type="term" value="P:siderophore transmembrane transport"/>
    <property type="evidence" value="ECO:0007669"/>
    <property type="project" value="TreeGrafter"/>
</dbReference>
<dbReference type="InterPro" id="IPR023997">
    <property type="entry name" value="TonB-dep_OMP_SusC/RagA_CS"/>
</dbReference>
<gene>
    <name evidence="11" type="ORF">GO495_10090</name>
</gene>
<dbReference type="EMBL" id="WRXO01000002">
    <property type="protein sequence ID" value="MVT40929.1"/>
    <property type="molecule type" value="Genomic_DNA"/>
</dbReference>
<evidence type="ECO:0000256" key="9">
    <source>
        <dbReference type="SAM" id="SignalP"/>
    </source>
</evidence>
<evidence type="ECO:0000256" key="1">
    <source>
        <dbReference type="ARBA" id="ARBA00004571"/>
    </source>
</evidence>
<feature type="signal peptide" evidence="9">
    <location>
        <begin position="1"/>
        <end position="21"/>
    </location>
</feature>
<dbReference type="Gene3D" id="2.60.40.1120">
    <property type="entry name" value="Carboxypeptidase-like, regulatory domain"/>
    <property type="match status" value="1"/>
</dbReference>
<keyword evidence="3 8" id="KW-1134">Transmembrane beta strand</keyword>
<dbReference type="InterPro" id="IPR039426">
    <property type="entry name" value="TonB-dep_rcpt-like"/>
</dbReference>
<dbReference type="GO" id="GO:0015344">
    <property type="term" value="F:siderophore uptake transmembrane transporter activity"/>
    <property type="evidence" value="ECO:0007669"/>
    <property type="project" value="TreeGrafter"/>
</dbReference>
<evidence type="ECO:0000256" key="6">
    <source>
        <dbReference type="ARBA" id="ARBA00023136"/>
    </source>
</evidence>
<dbReference type="RefSeq" id="WP_157299557.1">
    <property type="nucleotide sequence ID" value="NZ_BAAAZB010000010.1"/>
</dbReference>
<keyword evidence="7 8" id="KW-0998">Cell outer membrane</keyword>
<dbReference type="SUPFAM" id="SSF56935">
    <property type="entry name" value="Porins"/>
    <property type="match status" value="1"/>
</dbReference>
<dbReference type="NCBIfam" id="TIGR04057">
    <property type="entry name" value="SusC_RagA_signa"/>
    <property type="match status" value="1"/>
</dbReference>
<organism evidence="11 12">
    <name type="scientific">Chitinophaga oryziterrae</name>
    <dbReference type="NCBI Taxonomy" id="1031224"/>
    <lineage>
        <taxon>Bacteria</taxon>
        <taxon>Pseudomonadati</taxon>
        <taxon>Bacteroidota</taxon>
        <taxon>Chitinophagia</taxon>
        <taxon>Chitinophagales</taxon>
        <taxon>Chitinophagaceae</taxon>
        <taxon>Chitinophaga</taxon>
    </lineage>
</organism>
<comment type="caution">
    <text evidence="11">The sequence shown here is derived from an EMBL/GenBank/DDBJ whole genome shotgun (WGS) entry which is preliminary data.</text>
</comment>
<sequence>MKRSLFLFAVLSVLCIQLAWAQQKITITGVVKDSKGSALPGVSVSEKGTTSGTMTDGAGSFKLSASSTGTLVFSYIGYLKQEVAVGGNTNLNISLADDPKGLQEVVVTAMGIKRETRSLGYSVSTVTSKELTQTGSTNFASALYGKAAGVKIVSAPGGASSAVSVQIRGVSSYGNNTQPLYVIDGVPLRNFNDLTKPSFNTKDSRIEGNGILDINPEDIESLSVLKGASASALYGSEATNGVIVITTKKGSKGAHGMGVDVNYVINQEKVAASPDYQNEYGPGYDAVTNIGVGGTYDGMITDASGKKHPFYRAYGQFGPKFDGSDVLYWDGTTRKYSANKNNYKDFYQTGYNSALNVAMSNASENGSFRFSYTRTDNKSIMPGANLYKNNFNFNGTLNISKRITIDLVSTYNNSFTHNRAGTTGTIFGSYNGFFSRMDDLKTMKDRAITKNGYKYVVYNNNDYDQDEKFALNMRATQLLDYFYTSLRNSYDETQNRFINSVTLNVSLLDNLRFRARVGGDFTNLGIEDKEHNEKPAALATTGRYWMQSQVNNAIYGDALVVYSPKLTKDLDLSVTGGLTGRKQNYNYQSATTSNGLVNENWFSLSNSAATVSTQGTRAEQLDVATFGILNLSYKGFLYLEGTGRYEATSTLAKGNNSYFYPSFNAGFVFSDVVKLPKFVNFGKLRASYGLVGNHPSIYQANVAYNQYNLAYGGGNLLYQQPNGNKFGNNGLKSEQKRETEIGLEARFLGGRLGLDMSYYNNKVKRQILYSTTSPSVGAGSALINAGDLANYGFEAAINATPIATKDFRWSTRFNFAVNRNKLAALTNGQTSLTEAVESDFVIVRSQVGDPLGNIYVHPHTTDGKGNNVIDAGTGMYKYSYGSEDYKYVGNIMPKVVGGFSNTFSYKAFALDISLDYRYGGKLISTPTYYQIGTGNFKSTLQYRDAAHGGISYNVVNEAKAEYVAAAGGSRNDGLILKGVKPDGTPNDKVISAANYYLTNYYWHDGDYTAAVFNNSYIKVREVALTYNMPKSIVQKLHFQGLQLSLIGRNLFYLYKSVPYGIDPEVATGSRWLDQGVDNGTAGPTRSMGASLRARF</sequence>
<evidence type="ECO:0000313" key="11">
    <source>
        <dbReference type="EMBL" id="MVT40929.1"/>
    </source>
</evidence>
<evidence type="ECO:0000256" key="2">
    <source>
        <dbReference type="ARBA" id="ARBA00022448"/>
    </source>
</evidence>
<dbReference type="AlphaFoldDB" id="A0A6N8J9M1"/>
<protein>
    <submittedName>
        <fullName evidence="11">SusC/RagA family TonB-linked outer membrane protein</fullName>
    </submittedName>
</protein>
<dbReference type="InterPro" id="IPR012910">
    <property type="entry name" value="Plug_dom"/>
</dbReference>
<dbReference type="Pfam" id="PF07715">
    <property type="entry name" value="Plug"/>
    <property type="match status" value="1"/>
</dbReference>
<dbReference type="PANTHER" id="PTHR30069:SF29">
    <property type="entry name" value="HEMOGLOBIN AND HEMOGLOBIN-HAPTOGLOBIN-BINDING PROTEIN 1-RELATED"/>
    <property type="match status" value="1"/>
</dbReference>
<evidence type="ECO:0000256" key="5">
    <source>
        <dbReference type="ARBA" id="ARBA00022729"/>
    </source>
</evidence>
<dbReference type="GO" id="GO:0009279">
    <property type="term" value="C:cell outer membrane"/>
    <property type="evidence" value="ECO:0007669"/>
    <property type="project" value="UniProtKB-SubCell"/>
</dbReference>
<keyword evidence="12" id="KW-1185">Reference proteome</keyword>
<dbReference type="Proteomes" id="UP000468388">
    <property type="component" value="Unassembled WGS sequence"/>
</dbReference>
<dbReference type="InterPro" id="IPR023996">
    <property type="entry name" value="TonB-dep_OMP_SusC/RagA"/>
</dbReference>
<dbReference type="OrthoDB" id="9768177at2"/>
<evidence type="ECO:0000256" key="4">
    <source>
        <dbReference type="ARBA" id="ARBA00022692"/>
    </source>
</evidence>
<name>A0A6N8J9M1_9BACT</name>
<dbReference type="Gene3D" id="2.170.130.10">
    <property type="entry name" value="TonB-dependent receptor, plug domain"/>
    <property type="match status" value="1"/>
</dbReference>
<keyword evidence="2 8" id="KW-0813">Transport</keyword>
<feature type="domain" description="TonB-dependent receptor plug" evidence="10">
    <location>
        <begin position="117"/>
        <end position="242"/>
    </location>
</feature>
<feature type="chain" id="PRO_5026823123" evidence="9">
    <location>
        <begin position="22"/>
        <end position="1095"/>
    </location>
</feature>
<evidence type="ECO:0000259" key="10">
    <source>
        <dbReference type="Pfam" id="PF07715"/>
    </source>
</evidence>
<dbReference type="Pfam" id="PF13715">
    <property type="entry name" value="CarbopepD_reg_2"/>
    <property type="match status" value="1"/>
</dbReference>
<dbReference type="InterPro" id="IPR037066">
    <property type="entry name" value="Plug_dom_sf"/>
</dbReference>
<evidence type="ECO:0000313" key="12">
    <source>
        <dbReference type="Proteomes" id="UP000468388"/>
    </source>
</evidence>
<dbReference type="PANTHER" id="PTHR30069">
    <property type="entry name" value="TONB-DEPENDENT OUTER MEMBRANE RECEPTOR"/>
    <property type="match status" value="1"/>
</dbReference>
<dbReference type="Gene3D" id="2.40.170.20">
    <property type="entry name" value="TonB-dependent receptor, beta-barrel domain"/>
    <property type="match status" value="1"/>
</dbReference>
<dbReference type="InterPro" id="IPR008969">
    <property type="entry name" value="CarboxyPept-like_regulatory"/>
</dbReference>
<dbReference type="InterPro" id="IPR036942">
    <property type="entry name" value="Beta-barrel_TonB_sf"/>
</dbReference>
<evidence type="ECO:0000256" key="8">
    <source>
        <dbReference type="PROSITE-ProRule" id="PRU01360"/>
    </source>
</evidence>
<comment type="subcellular location">
    <subcellularLocation>
        <location evidence="1 8">Cell outer membrane</location>
        <topology evidence="1 8">Multi-pass membrane protein</topology>
    </subcellularLocation>
</comment>